<protein>
    <submittedName>
        <fullName evidence="1">HTH domain-containing protein</fullName>
    </submittedName>
</protein>
<gene>
    <name evidence="1" type="ORF">SH601_09470</name>
</gene>
<comment type="caution">
    <text evidence="1">The sequence shown here is derived from an EMBL/GenBank/DDBJ whole genome shotgun (WGS) entry which is preliminary data.</text>
</comment>
<evidence type="ECO:0000313" key="1">
    <source>
        <dbReference type="EMBL" id="MDX8046219.1"/>
    </source>
</evidence>
<reference evidence="1" key="1">
    <citation type="submission" date="2023-11" db="EMBL/GenBank/DDBJ databases">
        <title>Gracilibacillus pellucida a moderately halophilic bacterium isolated from saline soil in Xinjiang province.</title>
        <authorList>
            <person name="Zhang Z."/>
            <person name="Tan F."/>
            <person name="Wang Y."/>
            <person name="Xia M."/>
        </authorList>
    </citation>
    <scope>NUCLEOTIDE SEQUENCE</scope>
    <source>
        <strain evidence="1">S3-1-1</strain>
    </source>
</reference>
<sequence length="92" mass="10598">MKESRLFKIIYYLLDREKATASELAEKFEVSFRTIYRDLDIISSVGIPIYTSNGRNGGIYLVDNFVLNKALLSDEEQQNILIALHNLEVTKK</sequence>
<keyword evidence="2" id="KW-1185">Reference proteome</keyword>
<evidence type="ECO:0000313" key="2">
    <source>
        <dbReference type="Proteomes" id="UP001277972"/>
    </source>
</evidence>
<dbReference type="Proteomes" id="UP001277972">
    <property type="component" value="Unassembled WGS sequence"/>
</dbReference>
<organism evidence="1 2">
    <name type="scientific">Gracilibacillus pellucidus</name>
    <dbReference type="NCBI Taxonomy" id="3095368"/>
    <lineage>
        <taxon>Bacteria</taxon>
        <taxon>Bacillati</taxon>
        <taxon>Bacillota</taxon>
        <taxon>Bacilli</taxon>
        <taxon>Bacillales</taxon>
        <taxon>Bacillaceae</taxon>
        <taxon>Gracilibacillus</taxon>
    </lineage>
</organism>
<accession>A0ACC6M5K3</accession>
<proteinExistence type="predicted"/>
<name>A0ACC6M5K3_9BACI</name>
<dbReference type="EMBL" id="JAWZSR010000004">
    <property type="protein sequence ID" value="MDX8046219.1"/>
    <property type="molecule type" value="Genomic_DNA"/>
</dbReference>